<evidence type="ECO:0000256" key="2">
    <source>
        <dbReference type="ARBA" id="ARBA00005369"/>
    </source>
</evidence>
<keyword evidence="8" id="KW-0949">S-adenosyl-L-methionine</keyword>
<dbReference type="SUPFAM" id="SSF53335">
    <property type="entry name" value="S-adenosyl-L-methionine-dependent methyltransferases"/>
    <property type="match status" value="1"/>
</dbReference>
<evidence type="ECO:0000313" key="13">
    <source>
        <dbReference type="EMBL" id="MER7181778.1"/>
    </source>
</evidence>
<feature type="compositionally biased region" description="Basic and acidic residues" evidence="12">
    <location>
        <begin position="416"/>
        <end position="427"/>
    </location>
</feature>
<dbReference type="RefSeq" id="WP_350782871.1">
    <property type="nucleotide sequence ID" value="NZ_JBEPEK010000137.1"/>
</dbReference>
<dbReference type="PANTHER" id="PTHR11579:SF0">
    <property type="entry name" value="PROTEIN-L-ISOASPARTATE(D-ASPARTATE) O-METHYLTRANSFERASE"/>
    <property type="match status" value="1"/>
</dbReference>
<reference evidence="13 14" key="1">
    <citation type="submission" date="2024-06" db="EMBL/GenBank/DDBJ databases">
        <title>The Natural Products Discovery Center: Release of the First 8490 Sequenced Strains for Exploring Actinobacteria Biosynthetic Diversity.</title>
        <authorList>
            <person name="Kalkreuter E."/>
            <person name="Kautsar S.A."/>
            <person name="Yang D."/>
            <person name="Bader C.D."/>
            <person name="Teijaro C.N."/>
            <person name="Fluegel L."/>
            <person name="Davis C.M."/>
            <person name="Simpson J.R."/>
            <person name="Lauterbach L."/>
            <person name="Steele A.D."/>
            <person name="Gui C."/>
            <person name="Meng S."/>
            <person name="Li G."/>
            <person name="Viehrig K."/>
            <person name="Ye F."/>
            <person name="Su P."/>
            <person name="Kiefer A.F."/>
            <person name="Nichols A."/>
            <person name="Cepeda A.J."/>
            <person name="Yan W."/>
            <person name="Fan B."/>
            <person name="Jiang Y."/>
            <person name="Adhikari A."/>
            <person name="Zheng C.-J."/>
            <person name="Schuster L."/>
            <person name="Cowan T.M."/>
            <person name="Smanski M.J."/>
            <person name="Chevrette M.G."/>
            <person name="De Carvalho L.P.S."/>
            <person name="Shen B."/>
        </authorList>
    </citation>
    <scope>NUCLEOTIDE SEQUENCE [LARGE SCALE GENOMIC DNA]</scope>
    <source>
        <strain evidence="13 14">NPDC000234</strain>
    </source>
</reference>
<evidence type="ECO:0000256" key="3">
    <source>
        <dbReference type="ARBA" id="ARBA00011890"/>
    </source>
</evidence>
<keyword evidence="14" id="KW-1185">Reference proteome</keyword>
<dbReference type="Gene3D" id="3.40.50.150">
    <property type="entry name" value="Vaccinia Virus protein VP39"/>
    <property type="match status" value="1"/>
</dbReference>
<sequence>MSEPAPPTAAPAPADATAPFQDTVGDADASAARAAMVDRLMQSGDLSPGAVADALLAMPRQRLIPQAYVRRSAPDETPPRWDLLDWSDPVHRPELLRVLYSGDSVSVQHDGEPLLGRRAGSREGGAMTAMSSVMGMTARLLGQLDLRPGQRVLDVGTGAGVTVAAACRIAGDAGVVTIDRDAHVTAAATVRLAAIGHRPVVVTGDGELGWPERAPYDRVFVSFAVPRVPMALVEQLAQRGVVLMTVGTSSPSWPALAVITKSAAGVVEAELRAEQFGHRAGWGWDRLSLSAAFRQEMSSGDGVTSHGHRPPPPDEAHGMWLALDHLHPGLVRAFGAPGLQIGSPACGSWLRVSVDGNGTSTITASGPRPIREEIQQTAARWKAAGEPAFYRLEFDANGTQWASSGRGRNRLSWQLTDDRPRTTEDSR</sequence>
<feature type="compositionally biased region" description="Pro residues" evidence="12">
    <location>
        <begin position="1"/>
        <end position="10"/>
    </location>
</feature>
<comment type="similarity">
    <text evidence="2">Belongs to the methyltransferase superfamily. L-isoaspartyl/D-aspartyl protein methyltransferase family.</text>
</comment>
<protein>
    <recommendedName>
        <fullName evidence="4">Protein-L-isoaspartate O-methyltransferase</fullName>
        <ecNumber evidence="3">2.1.1.77</ecNumber>
    </recommendedName>
    <alternativeName>
        <fullName evidence="11">L-isoaspartyl protein carboxyl methyltransferase</fullName>
    </alternativeName>
    <alternativeName>
        <fullName evidence="9">Protein L-isoaspartyl methyltransferase</fullName>
    </alternativeName>
    <alternativeName>
        <fullName evidence="10">Protein-beta-aspartate methyltransferase</fullName>
    </alternativeName>
</protein>
<gene>
    <name evidence="13" type="ORF">ABT404_20230</name>
</gene>
<comment type="subcellular location">
    <subcellularLocation>
        <location evidence="1">Cytoplasm</location>
    </subcellularLocation>
</comment>
<feature type="region of interest" description="Disordered" evidence="12">
    <location>
        <begin position="1"/>
        <end position="22"/>
    </location>
</feature>
<dbReference type="InterPro" id="IPR029063">
    <property type="entry name" value="SAM-dependent_MTases_sf"/>
</dbReference>
<comment type="caution">
    <text evidence="13">The sequence shown here is derived from an EMBL/GenBank/DDBJ whole genome shotgun (WGS) entry which is preliminary data.</text>
</comment>
<dbReference type="CDD" id="cd02440">
    <property type="entry name" value="AdoMet_MTases"/>
    <property type="match status" value="1"/>
</dbReference>
<dbReference type="EC" id="2.1.1.77" evidence="3"/>
<evidence type="ECO:0000256" key="9">
    <source>
        <dbReference type="ARBA" id="ARBA00030757"/>
    </source>
</evidence>
<dbReference type="Pfam" id="PF01135">
    <property type="entry name" value="PCMT"/>
    <property type="match status" value="1"/>
</dbReference>
<name>A0ABV1WYC0_9ACTN</name>
<evidence type="ECO:0000256" key="7">
    <source>
        <dbReference type="ARBA" id="ARBA00022679"/>
    </source>
</evidence>
<evidence type="ECO:0000256" key="6">
    <source>
        <dbReference type="ARBA" id="ARBA00022603"/>
    </source>
</evidence>
<dbReference type="PANTHER" id="PTHR11579">
    <property type="entry name" value="PROTEIN-L-ISOASPARTATE O-METHYLTRANSFERASE"/>
    <property type="match status" value="1"/>
</dbReference>
<dbReference type="Proteomes" id="UP001474181">
    <property type="component" value="Unassembled WGS sequence"/>
</dbReference>
<dbReference type="EMBL" id="JBEPEK010000137">
    <property type="protein sequence ID" value="MER7181778.1"/>
    <property type="molecule type" value="Genomic_DNA"/>
</dbReference>
<evidence type="ECO:0000256" key="12">
    <source>
        <dbReference type="SAM" id="MobiDB-lite"/>
    </source>
</evidence>
<evidence type="ECO:0000313" key="14">
    <source>
        <dbReference type="Proteomes" id="UP001474181"/>
    </source>
</evidence>
<accession>A0ABV1WYC0</accession>
<evidence type="ECO:0000256" key="11">
    <source>
        <dbReference type="ARBA" id="ARBA00031350"/>
    </source>
</evidence>
<evidence type="ECO:0000256" key="5">
    <source>
        <dbReference type="ARBA" id="ARBA00022490"/>
    </source>
</evidence>
<evidence type="ECO:0000256" key="10">
    <source>
        <dbReference type="ARBA" id="ARBA00031323"/>
    </source>
</evidence>
<keyword evidence="7" id="KW-0808">Transferase</keyword>
<dbReference type="InterPro" id="IPR000682">
    <property type="entry name" value="PCMT"/>
</dbReference>
<proteinExistence type="inferred from homology"/>
<feature type="region of interest" description="Disordered" evidence="12">
    <location>
        <begin position="401"/>
        <end position="427"/>
    </location>
</feature>
<keyword evidence="5" id="KW-0963">Cytoplasm</keyword>
<organism evidence="13 14">
    <name type="scientific">Streptomyces hyaluromycini</name>
    <dbReference type="NCBI Taxonomy" id="1377993"/>
    <lineage>
        <taxon>Bacteria</taxon>
        <taxon>Bacillati</taxon>
        <taxon>Actinomycetota</taxon>
        <taxon>Actinomycetes</taxon>
        <taxon>Kitasatosporales</taxon>
        <taxon>Streptomycetaceae</taxon>
        <taxon>Streptomyces</taxon>
    </lineage>
</organism>
<evidence type="ECO:0000256" key="4">
    <source>
        <dbReference type="ARBA" id="ARBA00013346"/>
    </source>
</evidence>
<keyword evidence="6" id="KW-0489">Methyltransferase</keyword>
<evidence type="ECO:0000256" key="1">
    <source>
        <dbReference type="ARBA" id="ARBA00004496"/>
    </source>
</evidence>
<evidence type="ECO:0000256" key="8">
    <source>
        <dbReference type="ARBA" id="ARBA00022691"/>
    </source>
</evidence>